<dbReference type="EC" id="2.1.2.10" evidence="2 8"/>
<comment type="function">
    <text evidence="8">The glycine cleavage system catalyzes the degradation of glycine.</text>
</comment>
<reference evidence="11 12" key="1">
    <citation type="submission" date="2020-11" db="EMBL/GenBank/DDBJ databases">
        <title>Kefir isolates.</title>
        <authorList>
            <person name="Marcisauskas S."/>
            <person name="Kim Y."/>
            <person name="Blasche S."/>
        </authorList>
    </citation>
    <scope>NUCLEOTIDE SEQUENCE [LARGE SCALE GENOMIC DNA]</scope>
    <source>
        <strain evidence="11 12">KR</strain>
    </source>
</reference>
<keyword evidence="4 8" id="KW-0808">Transferase</keyword>
<dbReference type="GO" id="GO:0008483">
    <property type="term" value="F:transaminase activity"/>
    <property type="evidence" value="ECO:0007669"/>
    <property type="project" value="UniProtKB-KW"/>
</dbReference>
<dbReference type="Gene3D" id="2.40.30.110">
    <property type="entry name" value="Aminomethyltransferase beta-barrel domains"/>
    <property type="match status" value="1"/>
</dbReference>
<dbReference type="EMBL" id="PUHQ01000064">
    <property type="protein sequence ID" value="KAG0658598.1"/>
    <property type="molecule type" value="Genomic_DNA"/>
</dbReference>
<dbReference type="Gene3D" id="3.30.1360.120">
    <property type="entry name" value="Probable tRNA modification gtpase trme, domain 1"/>
    <property type="match status" value="1"/>
</dbReference>
<keyword evidence="8" id="KW-0809">Transit peptide</keyword>
<dbReference type="Pfam" id="PF01571">
    <property type="entry name" value="GCV_T"/>
    <property type="match status" value="1"/>
</dbReference>
<dbReference type="PANTHER" id="PTHR43757:SF2">
    <property type="entry name" value="AMINOMETHYLTRANSFERASE, MITOCHONDRIAL"/>
    <property type="match status" value="1"/>
</dbReference>
<name>A0A9P6VZR1_RHOMI</name>
<keyword evidence="8" id="KW-0496">Mitochondrion</keyword>
<dbReference type="GO" id="GO:0004047">
    <property type="term" value="F:aminomethyltransferase activity"/>
    <property type="evidence" value="ECO:0007669"/>
    <property type="project" value="UniProtKB-EC"/>
</dbReference>
<dbReference type="InterPro" id="IPR006223">
    <property type="entry name" value="GcvT"/>
</dbReference>
<dbReference type="OrthoDB" id="10263536at2759"/>
<evidence type="ECO:0000256" key="1">
    <source>
        <dbReference type="ARBA" id="ARBA00008609"/>
    </source>
</evidence>
<dbReference type="Gene3D" id="3.30.70.1400">
    <property type="entry name" value="Aminomethyltransferase beta-barrel domains"/>
    <property type="match status" value="1"/>
</dbReference>
<protein>
    <recommendedName>
        <fullName evidence="2 8">Aminomethyltransferase</fullName>
        <ecNumber evidence="2 8">2.1.2.10</ecNumber>
    </recommendedName>
    <alternativeName>
        <fullName evidence="5 8">Glycine cleavage system T protein</fullName>
    </alternativeName>
</protein>
<comment type="similarity">
    <text evidence="1 8">Belongs to the GcvT family.</text>
</comment>
<evidence type="ECO:0000256" key="7">
    <source>
        <dbReference type="PIRSR" id="PIRSR006487-1"/>
    </source>
</evidence>
<comment type="catalytic activity">
    <reaction evidence="6 8">
        <text>N(6)-[(R)-S(8)-aminomethyldihydrolipoyl]-L-lysyl-[protein] + (6S)-5,6,7,8-tetrahydrofolate = N(6)-[(R)-dihydrolipoyl]-L-lysyl-[protein] + (6R)-5,10-methylene-5,6,7,8-tetrahydrofolate + NH4(+)</text>
        <dbReference type="Rhea" id="RHEA:16945"/>
        <dbReference type="Rhea" id="RHEA-COMP:10475"/>
        <dbReference type="Rhea" id="RHEA-COMP:10492"/>
        <dbReference type="ChEBI" id="CHEBI:15636"/>
        <dbReference type="ChEBI" id="CHEBI:28938"/>
        <dbReference type="ChEBI" id="CHEBI:57453"/>
        <dbReference type="ChEBI" id="CHEBI:83100"/>
        <dbReference type="ChEBI" id="CHEBI:83143"/>
        <dbReference type="EC" id="2.1.2.10"/>
    </reaction>
</comment>
<evidence type="ECO:0000256" key="4">
    <source>
        <dbReference type="ARBA" id="ARBA00022679"/>
    </source>
</evidence>
<dbReference type="FunFam" id="3.30.70.1400:FF:000001">
    <property type="entry name" value="Aminomethyltransferase"/>
    <property type="match status" value="1"/>
</dbReference>
<dbReference type="InterPro" id="IPR028896">
    <property type="entry name" value="GcvT/YgfZ/DmdA"/>
</dbReference>
<keyword evidence="12" id="KW-1185">Reference proteome</keyword>
<comment type="caution">
    <text evidence="11">The sequence shown here is derived from an EMBL/GenBank/DDBJ whole genome shotgun (WGS) entry which is preliminary data.</text>
</comment>
<comment type="subcellular location">
    <subcellularLocation>
        <location evidence="8">Mitochondrion</location>
    </subcellularLocation>
</comment>
<evidence type="ECO:0000256" key="3">
    <source>
        <dbReference type="ARBA" id="ARBA00022576"/>
    </source>
</evidence>
<dbReference type="GO" id="GO:0005739">
    <property type="term" value="C:mitochondrion"/>
    <property type="evidence" value="ECO:0007669"/>
    <property type="project" value="UniProtKB-SubCell"/>
</dbReference>
<evidence type="ECO:0000259" key="9">
    <source>
        <dbReference type="Pfam" id="PF01571"/>
    </source>
</evidence>
<proteinExistence type="inferred from homology"/>
<dbReference type="InterPro" id="IPR029043">
    <property type="entry name" value="GcvT/YgfZ_C"/>
</dbReference>
<dbReference type="Pfam" id="PF08669">
    <property type="entry name" value="GCV_T_C"/>
    <property type="match status" value="1"/>
</dbReference>
<feature type="binding site" evidence="7">
    <location>
        <position position="252"/>
    </location>
    <ligand>
        <name>substrate</name>
    </ligand>
</feature>
<evidence type="ECO:0000313" key="11">
    <source>
        <dbReference type="EMBL" id="KAG0658598.1"/>
    </source>
</evidence>
<comment type="subunit">
    <text evidence="8">The glycine cleavage system is composed of four proteins: P, T, L and H.</text>
</comment>
<dbReference type="GO" id="GO:0005960">
    <property type="term" value="C:glycine cleavage complex"/>
    <property type="evidence" value="ECO:0007669"/>
    <property type="project" value="InterPro"/>
</dbReference>
<dbReference type="PANTHER" id="PTHR43757">
    <property type="entry name" value="AMINOMETHYLTRANSFERASE"/>
    <property type="match status" value="1"/>
</dbReference>
<accession>A0A9P6VZR1</accession>
<dbReference type="NCBIfam" id="TIGR00528">
    <property type="entry name" value="gcvT"/>
    <property type="match status" value="1"/>
</dbReference>
<gene>
    <name evidence="11" type="primary">GCV1</name>
    <name evidence="11" type="ORF">C6P46_005718</name>
</gene>
<sequence>MLSRNALQPARVLANASGRRCASSFSAPIKKTALNAFHRANGGYMVEFAGWEMPLRYEGGDKSKVAGSPVAEHHQVRKSSGLFDVGHMVQSTFAGPGALAFLSHLLPASLSNLPVPGTEAHRPFGSTLSVLLNEEGGILDDCMITRWGEDSFYLVTNAGRADVDIPWITKHVEAWNAEKSDKVEFKILDSAALVALQGPQSHVALQRLLPKDVSIQKILTFGQSLHLPIHALSSSATVHIARGGYTGEDGFEISVPNAQAEDFANILLDQEEVKLAGLAARDSLRLEAGLCLYGHDLDESIGVGEAGLAWVVGKDRRTPGAFIGSERTLAELKKGGTTRKRVGLVVEKGAPAREGALIFASEDNTAAPIGRITSGLPSPTVGQNIAMGYIETANGLNKKGSRVFVEVRKKMREAEVAAMPFIKPGYYRGE</sequence>
<dbReference type="GO" id="GO:0006546">
    <property type="term" value="P:glycine catabolic process"/>
    <property type="evidence" value="ECO:0007669"/>
    <property type="project" value="InterPro"/>
</dbReference>
<dbReference type="InterPro" id="IPR027266">
    <property type="entry name" value="TrmE/GcvT-like"/>
</dbReference>
<dbReference type="Proteomes" id="UP000777482">
    <property type="component" value="Unassembled WGS sequence"/>
</dbReference>
<feature type="domain" description="GCVT N-terminal" evidence="9">
    <location>
        <begin position="36"/>
        <end position="315"/>
    </location>
</feature>
<evidence type="ECO:0000256" key="8">
    <source>
        <dbReference type="RuleBase" id="RU003981"/>
    </source>
</evidence>
<evidence type="ECO:0000256" key="6">
    <source>
        <dbReference type="ARBA" id="ARBA00047665"/>
    </source>
</evidence>
<dbReference type="NCBIfam" id="NF001567">
    <property type="entry name" value="PRK00389.1"/>
    <property type="match status" value="1"/>
</dbReference>
<feature type="domain" description="Aminomethyltransferase C-terminal" evidence="10">
    <location>
        <begin position="339"/>
        <end position="423"/>
    </location>
</feature>
<organism evidence="11 12">
    <name type="scientific">Rhodotorula mucilaginosa</name>
    <name type="common">Yeast</name>
    <name type="synonym">Rhodotorula rubra</name>
    <dbReference type="NCBI Taxonomy" id="5537"/>
    <lineage>
        <taxon>Eukaryota</taxon>
        <taxon>Fungi</taxon>
        <taxon>Dikarya</taxon>
        <taxon>Basidiomycota</taxon>
        <taxon>Pucciniomycotina</taxon>
        <taxon>Microbotryomycetes</taxon>
        <taxon>Sporidiobolales</taxon>
        <taxon>Sporidiobolaceae</taxon>
        <taxon>Rhodotorula</taxon>
    </lineage>
</organism>
<evidence type="ECO:0000256" key="2">
    <source>
        <dbReference type="ARBA" id="ARBA00012616"/>
    </source>
</evidence>
<keyword evidence="3 8" id="KW-0032">Aminotransferase</keyword>
<dbReference type="SUPFAM" id="SSF103025">
    <property type="entry name" value="Folate-binding domain"/>
    <property type="match status" value="1"/>
</dbReference>
<dbReference type="InterPro" id="IPR013977">
    <property type="entry name" value="GcvT_C"/>
</dbReference>
<dbReference type="InterPro" id="IPR006222">
    <property type="entry name" value="GCVT_N"/>
</dbReference>
<dbReference type="PIRSF" id="PIRSF006487">
    <property type="entry name" value="GcvT"/>
    <property type="match status" value="1"/>
</dbReference>
<evidence type="ECO:0000259" key="10">
    <source>
        <dbReference type="Pfam" id="PF08669"/>
    </source>
</evidence>
<evidence type="ECO:0000256" key="5">
    <source>
        <dbReference type="ARBA" id="ARBA00031395"/>
    </source>
</evidence>
<dbReference type="AlphaFoldDB" id="A0A9P6VZR1"/>
<dbReference type="Gene3D" id="4.10.1250.10">
    <property type="entry name" value="Aminomethyltransferase fragment"/>
    <property type="match status" value="1"/>
</dbReference>
<dbReference type="SUPFAM" id="SSF101790">
    <property type="entry name" value="Aminomethyltransferase beta-barrel domain"/>
    <property type="match status" value="1"/>
</dbReference>
<evidence type="ECO:0000313" key="12">
    <source>
        <dbReference type="Proteomes" id="UP000777482"/>
    </source>
</evidence>